<evidence type="ECO:0000256" key="4">
    <source>
        <dbReference type="ARBA" id="ARBA00022801"/>
    </source>
</evidence>
<dbReference type="InterPro" id="IPR002195">
    <property type="entry name" value="Dihydroorotase_CS"/>
</dbReference>
<comment type="pathway">
    <text evidence="6">Pyrimidine metabolism; UMP biosynthesis via de novo pathway; (S)-dihydroorotate from bicarbonate: step 3/3.</text>
</comment>
<feature type="domain" description="Dihydroorotase catalytic" evidence="7">
    <location>
        <begin position="59"/>
        <end position="245"/>
    </location>
</feature>
<dbReference type="InterPro" id="IPR050138">
    <property type="entry name" value="DHOase/Allantoinase_Hydrolase"/>
</dbReference>
<evidence type="ECO:0000256" key="6">
    <source>
        <dbReference type="HAMAP-Rule" id="MF_00220"/>
    </source>
</evidence>
<feature type="binding site" evidence="6">
    <location>
        <position position="317"/>
    </location>
    <ligand>
        <name>substrate</name>
    </ligand>
</feature>
<dbReference type="GO" id="GO:0008270">
    <property type="term" value="F:zinc ion binding"/>
    <property type="evidence" value="ECO:0007669"/>
    <property type="project" value="UniProtKB-UniRule"/>
</dbReference>
<dbReference type="GO" id="GO:0005737">
    <property type="term" value="C:cytoplasm"/>
    <property type="evidence" value="ECO:0007669"/>
    <property type="project" value="TreeGrafter"/>
</dbReference>
<dbReference type="PROSITE" id="PS00483">
    <property type="entry name" value="DIHYDROOROTASE_2"/>
    <property type="match status" value="1"/>
</dbReference>
<evidence type="ECO:0000313" key="8">
    <source>
        <dbReference type="EMBL" id="GLC26558.1"/>
    </source>
</evidence>
<dbReference type="Gene3D" id="3.20.20.140">
    <property type="entry name" value="Metal-dependent hydrolases"/>
    <property type="match status" value="1"/>
</dbReference>
<evidence type="ECO:0000259" key="7">
    <source>
        <dbReference type="Pfam" id="PF12890"/>
    </source>
</evidence>
<gene>
    <name evidence="6 8" type="primary">pyrC</name>
    <name evidence="8" type="ORF">rosag_30710</name>
</gene>
<feature type="binding site" evidence="6">
    <location>
        <position position="187"/>
    </location>
    <ligand>
        <name>Zn(2+)</name>
        <dbReference type="ChEBI" id="CHEBI:29105"/>
        <label>2</label>
    </ligand>
</feature>
<proteinExistence type="inferred from homology"/>
<comment type="catalytic activity">
    <reaction evidence="6">
        <text>(S)-dihydroorotate + H2O = N-carbamoyl-L-aspartate + H(+)</text>
        <dbReference type="Rhea" id="RHEA:24296"/>
        <dbReference type="ChEBI" id="CHEBI:15377"/>
        <dbReference type="ChEBI" id="CHEBI:15378"/>
        <dbReference type="ChEBI" id="CHEBI:30864"/>
        <dbReference type="ChEBI" id="CHEBI:32814"/>
        <dbReference type="EC" id="3.5.2.3"/>
    </reaction>
</comment>
<feature type="binding site" evidence="6">
    <location>
        <position position="240"/>
    </location>
    <ligand>
        <name>Zn(2+)</name>
        <dbReference type="ChEBI" id="CHEBI:29105"/>
        <label>2</label>
    </ligand>
</feature>
<comment type="function">
    <text evidence="1 6">Catalyzes the reversible cyclization of carbamoyl aspartate to dihydroorotate.</text>
</comment>
<dbReference type="SUPFAM" id="SSF51338">
    <property type="entry name" value="Composite domain of metallo-dependent hydrolases"/>
    <property type="match status" value="1"/>
</dbReference>
<organism evidence="8 9">
    <name type="scientific">Roseisolibacter agri</name>
    <dbReference type="NCBI Taxonomy" id="2014610"/>
    <lineage>
        <taxon>Bacteria</taxon>
        <taxon>Pseudomonadati</taxon>
        <taxon>Gemmatimonadota</taxon>
        <taxon>Gemmatimonadia</taxon>
        <taxon>Gemmatimonadales</taxon>
        <taxon>Gemmatimonadaceae</taxon>
        <taxon>Roseisolibacter</taxon>
    </lineage>
</organism>
<dbReference type="GO" id="GO:0006145">
    <property type="term" value="P:purine nucleobase catabolic process"/>
    <property type="evidence" value="ECO:0007669"/>
    <property type="project" value="TreeGrafter"/>
</dbReference>
<accession>A0AA37QIR1</accession>
<comment type="similarity">
    <text evidence="2 6">Belongs to the metallo-dependent hydrolases superfamily. DHOase family. Class I DHOase subfamily.</text>
</comment>
<dbReference type="Pfam" id="PF12890">
    <property type="entry name" value="DHOase"/>
    <property type="match status" value="1"/>
</dbReference>
<dbReference type="PANTHER" id="PTHR43668:SF2">
    <property type="entry name" value="ALLANTOINASE"/>
    <property type="match status" value="1"/>
</dbReference>
<evidence type="ECO:0000256" key="5">
    <source>
        <dbReference type="ARBA" id="ARBA00022975"/>
    </source>
</evidence>
<dbReference type="HAMAP" id="MF_00220_B">
    <property type="entry name" value="PyrC_classI_B"/>
    <property type="match status" value="1"/>
</dbReference>
<dbReference type="GO" id="GO:0004038">
    <property type="term" value="F:allantoinase activity"/>
    <property type="evidence" value="ECO:0007669"/>
    <property type="project" value="TreeGrafter"/>
</dbReference>
<comment type="cofactor">
    <cofactor evidence="6">
        <name>Zn(2+)</name>
        <dbReference type="ChEBI" id="CHEBI:29105"/>
    </cofactor>
    <text evidence="6">Binds 2 Zn(2+) ions per subunit.</text>
</comment>
<reference evidence="8" key="1">
    <citation type="submission" date="2022-08" db="EMBL/GenBank/DDBJ databases">
        <title>Draft genome sequencing of Roseisolibacter agri AW1220.</title>
        <authorList>
            <person name="Tobiishi Y."/>
            <person name="Tonouchi A."/>
        </authorList>
    </citation>
    <scope>NUCLEOTIDE SEQUENCE</scope>
    <source>
        <strain evidence="8">AW1220</strain>
    </source>
</reference>
<evidence type="ECO:0000256" key="3">
    <source>
        <dbReference type="ARBA" id="ARBA00022723"/>
    </source>
</evidence>
<comment type="caution">
    <text evidence="6">Lacks conserved residue(s) required for the propagation of feature annotation.</text>
</comment>
<feature type="binding site" evidence="6">
    <location>
        <position position="286"/>
    </location>
    <ligand>
        <name>substrate</name>
    </ligand>
</feature>
<keyword evidence="5 6" id="KW-0665">Pyrimidine biosynthesis</keyword>
<dbReference type="InterPro" id="IPR004722">
    <property type="entry name" value="DHOase"/>
</dbReference>
<feature type="binding site" evidence="6">
    <location>
        <position position="160"/>
    </location>
    <ligand>
        <name>Zn(2+)</name>
        <dbReference type="ChEBI" id="CHEBI:29105"/>
        <label>1</label>
    </ligand>
</feature>
<protein>
    <recommendedName>
        <fullName evidence="6">Dihydroorotase</fullName>
        <shortName evidence="6">DHOase</shortName>
        <ecNumber evidence="6">3.5.2.3</ecNumber>
    </recommendedName>
</protein>
<dbReference type="CDD" id="cd01317">
    <property type="entry name" value="DHOase_IIa"/>
    <property type="match status" value="1"/>
</dbReference>
<feature type="binding site" evidence="6">
    <location>
        <position position="68"/>
    </location>
    <ligand>
        <name>Zn(2+)</name>
        <dbReference type="ChEBI" id="CHEBI:29105"/>
        <label>1</label>
    </ligand>
</feature>
<name>A0AA37QIR1_9BACT</name>
<dbReference type="SUPFAM" id="SSF51556">
    <property type="entry name" value="Metallo-dependent hydrolases"/>
    <property type="match status" value="1"/>
</dbReference>
<dbReference type="NCBIfam" id="TIGR00857">
    <property type="entry name" value="pyrC_multi"/>
    <property type="match status" value="1"/>
</dbReference>
<dbReference type="GO" id="GO:0044205">
    <property type="term" value="P:'de novo' UMP biosynthetic process"/>
    <property type="evidence" value="ECO:0007669"/>
    <property type="project" value="UniProtKB-UniRule"/>
</dbReference>
<keyword evidence="4 6" id="KW-0378">Hydrolase</keyword>
<dbReference type="GO" id="GO:0004151">
    <property type="term" value="F:dihydroorotase activity"/>
    <property type="evidence" value="ECO:0007669"/>
    <property type="project" value="UniProtKB-UniRule"/>
</dbReference>
<dbReference type="EC" id="3.5.2.3" evidence="6"/>
<feature type="active site" evidence="6">
    <location>
        <position position="313"/>
    </location>
</feature>
<keyword evidence="9" id="KW-1185">Reference proteome</keyword>
<feature type="binding site" evidence="6">
    <location>
        <begin position="70"/>
        <end position="72"/>
    </location>
    <ligand>
        <name>substrate</name>
    </ligand>
</feature>
<comment type="caution">
    <text evidence="8">The sequence shown here is derived from an EMBL/GenBank/DDBJ whole genome shotgun (WGS) entry which is preliminary data.</text>
</comment>
<dbReference type="InterPro" id="IPR024403">
    <property type="entry name" value="DHOase_cat"/>
</dbReference>
<dbReference type="RefSeq" id="WP_284351008.1">
    <property type="nucleotide sequence ID" value="NZ_BRXS01000004.1"/>
</dbReference>
<keyword evidence="6" id="KW-0862">Zinc</keyword>
<dbReference type="AlphaFoldDB" id="A0AA37QIR1"/>
<feature type="binding site" evidence="6">
    <location>
        <position position="313"/>
    </location>
    <ligand>
        <name>Zn(2+)</name>
        <dbReference type="ChEBI" id="CHEBI:29105"/>
        <label>1</label>
    </ligand>
</feature>
<dbReference type="Gene3D" id="2.30.40.10">
    <property type="entry name" value="Urease, subunit C, domain 1"/>
    <property type="match status" value="1"/>
</dbReference>
<feature type="binding site" evidence="6">
    <location>
        <position position="102"/>
    </location>
    <ligand>
        <name>substrate</name>
    </ligand>
</feature>
<feature type="binding site" evidence="6">
    <location>
        <position position="70"/>
    </location>
    <ligand>
        <name>Zn(2+)</name>
        <dbReference type="ChEBI" id="CHEBI:29105"/>
        <label>1</label>
    </ligand>
</feature>
<sequence length="439" mass="46687">MSAPDRRPILLAGGRVLDPSQQLDLAVGDVLLVDGKIQHAGERIARPDDAEIVDCAGLVVSPGFVDVHCHLREPGREDVETIATAARAAVAGGFTAVCAMPNTDPVTDNQAAVGFIISQAKRAAAARVYPIGAITLGQKGEALAEFGEMVGAGAVAVSDDGKPVVSAQMMRTALEYARTFGIPVADHCEDPTLAHGGAMNEGAMSMKLGLKGIPAEAEEIMAIRDILLARRTGGHVHLCHMSTKGSVELIRWGKERNINVTAEVCPHHLSLTEDAVDGYDTNAKMNPPLRTPEDVEALQQAVRDGTIDVVATDHAPHHYDEKEREFADAPNGIVGLETALAVLVTWLVEPGILTYAQLVDKMACAPARIFNLPGGTLRRGSVADVTVFDPTRAWTVDPRGFHSKGRNSPYAGRTLRGRTVCTVVDGRVVYREAAEATRA</sequence>
<evidence type="ECO:0000256" key="1">
    <source>
        <dbReference type="ARBA" id="ARBA00002368"/>
    </source>
</evidence>
<dbReference type="PANTHER" id="PTHR43668">
    <property type="entry name" value="ALLANTOINASE"/>
    <property type="match status" value="1"/>
</dbReference>
<dbReference type="InterPro" id="IPR032466">
    <property type="entry name" value="Metal_Hydrolase"/>
</dbReference>
<evidence type="ECO:0000256" key="2">
    <source>
        <dbReference type="ARBA" id="ARBA00010286"/>
    </source>
</evidence>
<evidence type="ECO:0000313" key="9">
    <source>
        <dbReference type="Proteomes" id="UP001161325"/>
    </source>
</evidence>
<dbReference type="InterPro" id="IPR011059">
    <property type="entry name" value="Metal-dep_hydrolase_composite"/>
</dbReference>
<dbReference type="Proteomes" id="UP001161325">
    <property type="component" value="Unassembled WGS sequence"/>
</dbReference>
<feature type="binding site" evidence="6">
    <location>
        <position position="160"/>
    </location>
    <ligand>
        <name>Zn(2+)</name>
        <dbReference type="ChEBI" id="CHEBI:29105"/>
        <label>2</label>
    </ligand>
</feature>
<dbReference type="EMBL" id="BRXS01000004">
    <property type="protein sequence ID" value="GLC26558.1"/>
    <property type="molecule type" value="Genomic_DNA"/>
</dbReference>
<keyword evidence="3 6" id="KW-0479">Metal-binding</keyword>